<accession>A0A0A1YI10</accession>
<dbReference type="eggNOG" id="COG0789">
    <property type="taxonomic scope" value="Bacteria"/>
</dbReference>
<comment type="caution">
    <text evidence="5">The sequence shown here is derived from an EMBL/GenBank/DDBJ whole genome shotgun (WGS) entry which is preliminary data.</text>
</comment>
<dbReference type="InterPro" id="IPR047057">
    <property type="entry name" value="MerR_fam"/>
</dbReference>
<evidence type="ECO:0000313" key="5">
    <source>
        <dbReference type="EMBL" id="KFX69567.1"/>
    </source>
</evidence>
<dbReference type="Pfam" id="PF02607">
    <property type="entry name" value="B12-binding_2"/>
    <property type="match status" value="1"/>
</dbReference>
<dbReference type="InterPro" id="IPR003759">
    <property type="entry name" value="Cbl-bd_cap"/>
</dbReference>
<dbReference type="InterPro" id="IPR009061">
    <property type="entry name" value="DNA-bd_dom_put_sf"/>
</dbReference>
<proteinExistence type="predicted"/>
<organism evidence="5 6">
    <name type="scientific">Pseudomonas taeanensis MS-3</name>
    <dbReference type="NCBI Taxonomy" id="1395571"/>
    <lineage>
        <taxon>Bacteria</taxon>
        <taxon>Pseudomonadati</taxon>
        <taxon>Pseudomonadota</taxon>
        <taxon>Gammaproteobacteria</taxon>
        <taxon>Pseudomonadales</taxon>
        <taxon>Pseudomonadaceae</taxon>
        <taxon>Pseudomonas</taxon>
    </lineage>
</organism>
<dbReference type="PANTHER" id="PTHR30204">
    <property type="entry name" value="REDOX-CYCLING DRUG-SENSING TRANSCRIPTIONAL ACTIVATOR SOXR"/>
    <property type="match status" value="1"/>
</dbReference>
<dbReference type="CDD" id="cd01104">
    <property type="entry name" value="HTH_MlrA-CarA"/>
    <property type="match status" value="1"/>
</dbReference>
<dbReference type="Pfam" id="PF13411">
    <property type="entry name" value="MerR_1"/>
    <property type="match status" value="1"/>
</dbReference>
<dbReference type="SMART" id="SM00422">
    <property type="entry name" value="HTH_MERR"/>
    <property type="match status" value="1"/>
</dbReference>
<dbReference type="AlphaFoldDB" id="A0A0A1YI10"/>
<dbReference type="InterPro" id="IPR036594">
    <property type="entry name" value="Meth_synthase_dom"/>
</dbReference>
<name>A0A0A1YI10_9PSED</name>
<dbReference type="STRING" id="1395571.TMS3_0108580"/>
<dbReference type="InterPro" id="IPR000551">
    <property type="entry name" value="MerR-type_HTH_dom"/>
</dbReference>
<dbReference type="OrthoDB" id="9800334at2"/>
<keyword evidence="1" id="KW-0805">Transcription regulation</keyword>
<evidence type="ECO:0000256" key="1">
    <source>
        <dbReference type="ARBA" id="ARBA00023015"/>
    </source>
</evidence>
<sequence length="316" mass="35446">MSAEKTAAEPSRSSAGYQPALAEDLLPIREVARATGVNPVTLRAWERRYGLIVPQRTAKGHRLYSAEQVARIQAILAWLERGVAVSQVKGLLRSDQPVSTQTTSRWQQTRKELLQAIGKLAERRLDDCFNRELALYPAHTLCQHLLLPLLDELQLRWRNQFGAQAERVFFYSWLRSKLGARLYHNNSQRGGAPLLLVNLSELPMEPGLWLTAWLASNSDCPVEVFDWPIPPAELALAIEQIKPRALLLYSSQTLNTALLPRWLTGHNCPCLIIGATVCIHRTELHVLTTHNNAVHMAEGPLEALATLTRLGLLDRT</sequence>
<evidence type="ECO:0000313" key="6">
    <source>
        <dbReference type="Proteomes" id="UP000030063"/>
    </source>
</evidence>
<dbReference type="Gene3D" id="1.10.1240.10">
    <property type="entry name" value="Methionine synthase domain"/>
    <property type="match status" value="1"/>
</dbReference>
<dbReference type="GO" id="GO:0003677">
    <property type="term" value="F:DNA binding"/>
    <property type="evidence" value="ECO:0007669"/>
    <property type="project" value="UniProtKB-KW"/>
</dbReference>
<reference evidence="5 6" key="1">
    <citation type="journal article" date="2014" name="Genome Announc.">
        <title>Draft Genome Sequence of Petroleum Oil-Degrading Marine Bacterium Pseudomonas taeanensis Strain MS-3, Isolated from a Crude Oil-Contaminated Seashore.</title>
        <authorList>
            <person name="Lee S.Y."/>
            <person name="Kim S.H."/>
            <person name="Lee D.G."/>
            <person name="Shin S."/>
            <person name="Yun S.H."/>
            <person name="Choi C.W."/>
            <person name="Chung Y.H."/>
            <person name="Choi J.S."/>
            <person name="Kahng H.Y."/>
            <person name="Kim S.I."/>
        </authorList>
    </citation>
    <scope>NUCLEOTIDE SEQUENCE [LARGE SCALE GENOMIC DNA]</scope>
    <source>
        <strain evidence="5 6">MS-3</strain>
    </source>
</reference>
<dbReference type="PROSITE" id="PS50937">
    <property type="entry name" value="HTH_MERR_2"/>
    <property type="match status" value="1"/>
</dbReference>
<dbReference type="GO" id="GO:0003700">
    <property type="term" value="F:DNA-binding transcription factor activity"/>
    <property type="evidence" value="ECO:0007669"/>
    <property type="project" value="InterPro"/>
</dbReference>
<evidence type="ECO:0000256" key="3">
    <source>
        <dbReference type="ARBA" id="ARBA00023163"/>
    </source>
</evidence>
<evidence type="ECO:0000256" key="2">
    <source>
        <dbReference type="ARBA" id="ARBA00023125"/>
    </source>
</evidence>
<dbReference type="SUPFAM" id="SSF46955">
    <property type="entry name" value="Putative DNA-binding domain"/>
    <property type="match status" value="1"/>
</dbReference>
<keyword evidence="6" id="KW-1185">Reference proteome</keyword>
<evidence type="ECO:0000259" key="4">
    <source>
        <dbReference type="PROSITE" id="PS50937"/>
    </source>
</evidence>
<gene>
    <name evidence="5" type="ORF">TMS3_0108580</name>
</gene>
<dbReference type="RefSeq" id="WP_025164811.1">
    <property type="nucleotide sequence ID" value="NZ_AWSQ01000002.1"/>
</dbReference>
<dbReference type="Gene3D" id="1.10.1660.10">
    <property type="match status" value="1"/>
</dbReference>
<dbReference type="Proteomes" id="UP000030063">
    <property type="component" value="Unassembled WGS sequence"/>
</dbReference>
<protein>
    <submittedName>
        <fullName evidence="5">MerR family transcriptional regulator</fullName>
    </submittedName>
</protein>
<dbReference type="EMBL" id="AWSQ01000002">
    <property type="protein sequence ID" value="KFX69567.1"/>
    <property type="molecule type" value="Genomic_DNA"/>
</dbReference>
<feature type="domain" description="HTH merR-type" evidence="4">
    <location>
        <begin position="25"/>
        <end position="94"/>
    </location>
</feature>
<dbReference type="PANTHER" id="PTHR30204:SF67">
    <property type="entry name" value="HTH-TYPE TRANSCRIPTIONAL REGULATOR MLRA-RELATED"/>
    <property type="match status" value="1"/>
</dbReference>
<keyword evidence="3" id="KW-0804">Transcription</keyword>
<keyword evidence="2" id="KW-0238">DNA-binding</keyword>